<dbReference type="InterPro" id="IPR001296">
    <property type="entry name" value="Glyco_trans_1"/>
</dbReference>
<dbReference type="SUPFAM" id="SSF53756">
    <property type="entry name" value="UDP-Glycosyltransferase/glycogen phosphorylase"/>
    <property type="match status" value="1"/>
</dbReference>
<dbReference type="CDD" id="cd03818">
    <property type="entry name" value="GT4_ExpC-like"/>
    <property type="match status" value="1"/>
</dbReference>
<dbReference type="Pfam" id="PF00534">
    <property type="entry name" value="Glycos_transf_1"/>
    <property type="match status" value="1"/>
</dbReference>
<dbReference type="Gene3D" id="3.40.50.2000">
    <property type="entry name" value="Glycogen Phosphorylase B"/>
    <property type="match status" value="2"/>
</dbReference>
<keyword evidence="5" id="KW-1185">Reference proteome</keyword>
<dbReference type="PANTHER" id="PTHR46401">
    <property type="entry name" value="GLYCOSYLTRANSFERASE WBBK-RELATED"/>
    <property type="match status" value="1"/>
</dbReference>
<evidence type="ECO:0000259" key="3">
    <source>
        <dbReference type="Pfam" id="PF12000"/>
    </source>
</evidence>
<evidence type="ECO:0000313" key="5">
    <source>
        <dbReference type="Proteomes" id="UP001597295"/>
    </source>
</evidence>
<dbReference type="PANTHER" id="PTHR46401:SF2">
    <property type="entry name" value="GLYCOSYLTRANSFERASE WBBK-RELATED"/>
    <property type="match status" value="1"/>
</dbReference>
<organism evidence="4 5">
    <name type="scientific">Lacibacterium aquatile</name>
    <dbReference type="NCBI Taxonomy" id="1168082"/>
    <lineage>
        <taxon>Bacteria</taxon>
        <taxon>Pseudomonadati</taxon>
        <taxon>Pseudomonadota</taxon>
        <taxon>Alphaproteobacteria</taxon>
        <taxon>Rhodospirillales</taxon>
        <taxon>Rhodospirillaceae</taxon>
    </lineage>
</organism>
<feature type="domain" description="Glycosyl transferase family 4" evidence="3">
    <location>
        <begin position="26"/>
        <end position="190"/>
    </location>
</feature>
<accession>A0ABW5DYC0</accession>
<protein>
    <submittedName>
        <fullName evidence="4">Glycosyltransferase family 4 protein</fullName>
    </submittedName>
</protein>
<dbReference type="RefSeq" id="WP_379878142.1">
    <property type="nucleotide sequence ID" value="NZ_JBHUIP010000014.1"/>
</dbReference>
<reference evidence="5" key="1">
    <citation type="journal article" date="2019" name="Int. J. Syst. Evol. Microbiol.">
        <title>The Global Catalogue of Microorganisms (GCM) 10K type strain sequencing project: providing services to taxonomists for standard genome sequencing and annotation.</title>
        <authorList>
            <consortium name="The Broad Institute Genomics Platform"/>
            <consortium name="The Broad Institute Genome Sequencing Center for Infectious Disease"/>
            <person name="Wu L."/>
            <person name="Ma J."/>
        </authorList>
    </citation>
    <scope>NUCLEOTIDE SEQUENCE [LARGE SCALE GENOMIC DNA]</scope>
    <source>
        <strain evidence="5">CGMCC 1.19062</strain>
    </source>
</reference>
<evidence type="ECO:0000313" key="4">
    <source>
        <dbReference type="EMBL" id="MFD2264976.1"/>
    </source>
</evidence>
<dbReference type="InterPro" id="IPR022623">
    <property type="entry name" value="Glyco_trans_4"/>
</dbReference>
<sequence length="419" mass="45988">MNIVFIHQNAPGQWRHIAAHLAAEGGHKIVIIGKHKRVDIEGADYRLYKVSPAHESPEPGNPESLFASFIGHGKAVAEILKTLLAEGFKPDVIAAHPGWGESIFAKDVLPDVPLLHYCEFYYRSKGADYGFANDTTLEGDMALRARNAGLNLSLEAMDWGVCPTNWQKAQHPASSHDKITVVHEGIDTSVVKPDPEATIVLPTGRILTAQDEVVTYVARNLEPYRGIHIFTRAAELIQRQRPNAHVVLVGGTGVSYGGPPADGRTWKENLLDTARLDPMRTHFLGTLAYDRYLKVLQTSSVHVYLTFPFVLSWSMTESMSAGCLIVGSNTQPVQEVLRHNENGLMVDFFKPEEVAATVCDALENRDKLRHLREGARNTILSGYDQAAHCIPAHKQLLLDLAAGRRPALSHTPSATLGAA</sequence>
<evidence type="ECO:0000259" key="2">
    <source>
        <dbReference type="Pfam" id="PF00534"/>
    </source>
</evidence>
<gene>
    <name evidence="4" type="ORF">ACFSM5_18880</name>
</gene>
<dbReference type="Pfam" id="PF12000">
    <property type="entry name" value="Glyco_trans_4_3"/>
    <property type="match status" value="1"/>
</dbReference>
<proteinExistence type="predicted"/>
<feature type="domain" description="Glycosyl transferase family 1" evidence="2">
    <location>
        <begin position="211"/>
        <end position="377"/>
    </location>
</feature>
<comment type="caution">
    <text evidence="4">The sequence shown here is derived from an EMBL/GenBank/DDBJ whole genome shotgun (WGS) entry which is preliminary data.</text>
</comment>
<keyword evidence="1" id="KW-0808">Transferase</keyword>
<evidence type="ECO:0000256" key="1">
    <source>
        <dbReference type="ARBA" id="ARBA00022679"/>
    </source>
</evidence>
<dbReference type="Proteomes" id="UP001597295">
    <property type="component" value="Unassembled WGS sequence"/>
</dbReference>
<dbReference type="EMBL" id="JBHUIP010000014">
    <property type="protein sequence ID" value="MFD2264976.1"/>
    <property type="molecule type" value="Genomic_DNA"/>
</dbReference>
<name>A0ABW5DYC0_9PROT</name>